<dbReference type="InterPro" id="IPR051706">
    <property type="entry name" value="Glycosyltransferase_domain"/>
</dbReference>
<name>A0A380S8C3_FIBSU</name>
<accession>A0A380S8C3</accession>
<reference evidence="2 3" key="1">
    <citation type="submission" date="2017-08" db="EMBL/GenBank/DDBJ databases">
        <authorList>
            <person name="de Groot N.N."/>
        </authorList>
    </citation>
    <scope>NUCLEOTIDE SEQUENCE [LARGE SCALE GENOMIC DNA]</scope>
    <source>
        <strain evidence="2 3">HM2</strain>
    </source>
</reference>
<dbReference type="GO" id="GO:0051999">
    <property type="term" value="P:mannosyl-inositol phosphorylceramide biosynthetic process"/>
    <property type="evidence" value="ECO:0007669"/>
    <property type="project" value="TreeGrafter"/>
</dbReference>
<dbReference type="InterPro" id="IPR007577">
    <property type="entry name" value="GlycoTrfase_DXD_sugar-bd_CS"/>
</dbReference>
<dbReference type="InterPro" id="IPR029044">
    <property type="entry name" value="Nucleotide-diphossugar_trans"/>
</dbReference>
<dbReference type="GO" id="GO:0016020">
    <property type="term" value="C:membrane"/>
    <property type="evidence" value="ECO:0007669"/>
    <property type="project" value="GOC"/>
</dbReference>
<organism evidence="2 3">
    <name type="scientific">Fibrobacter succinogenes</name>
    <name type="common">Bacteroides succinogenes</name>
    <dbReference type="NCBI Taxonomy" id="833"/>
    <lineage>
        <taxon>Bacteria</taxon>
        <taxon>Pseudomonadati</taxon>
        <taxon>Fibrobacterota</taxon>
        <taxon>Fibrobacteria</taxon>
        <taxon>Fibrobacterales</taxon>
        <taxon>Fibrobacteraceae</taxon>
        <taxon>Fibrobacter</taxon>
    </lineage>
</organism>
<evidence type="ECO:0000313" key="2">
    <source>
        <dbReference type="EMBL" id="SUQ26112.1"/>
    </source>
</evidence>
<dbReference type="Pfam" id="PF04488">
    <property type="entry name" value="Gly_transf_sug"/>
    <property type="match status" value="1"/>
</dbReference>
<proteinExistence type="predicted"/>
<dbReference type="PANTHER" id="PTHR32385">
    <property type="entry name" value="MANNOSYL PHOSPHORYLINOSITOL CERAMIDE SYNTHASE"/>
    <property type="match status" value="1"/>
</dbReference>
<dbReference type="RefSeq" id="WP_109573684.1">
    <property type="nucleotide sequence ID" value="NZ_UHJL01000006.1"/>
</dbReference>
<evidence type="ECO:0000256" key="1">
    <source>
        <dbReference type="ARBA" id="ARBA00022679"/>
    </source>
</evidence>
<dbReference type="EMBL" id="UHJL01000006">
    <property type="protein sequence ID" value="SUQ26112.1"/>
    <property type="molecule type" value="Genomic_DNA"/>
</dbReference>
<protein>
    <submittedName>
        <fullName evidence="2">Glycosyltransferase sugar-binding region containing DXD motif-containing protein</fullName>
    </submittedName>
</protein>
<dbReference type="SUPFAM" id="SSF53448">
    <property type="entry name" value="Nucleotide-diphospho-sugar transferases"/>
    <property type="match status" value="1"/>
</dbReference>
<keyword evidence="1 2" id="KW-0808">Transferase</keyword>
<dbReference type="Gene3D" id="3.90.550.20">
    <property type="match status" value="1"/>
</dbReference>
<dbReference type="PANTHER" id="PTHR32385:SF15">
    <property type="entry name" value="INOSITOL PHOSPHOCERAMIDE MANNOSYLTRANSFERASE 1"/>
    <property type="match status" value="1"/>
</dbReference>
<evidence type="ECO:0000313" key="3">
    <source>
        <dbReference type="Proteomes" id="UP000255423"/>
    </source>
</evidence>
<dbReference type="AlphaFoldDB" id="A0A380S8C3"/>
<dbReference type="GO" id="GO:0000030">
    <property type="term" value="F:mannosyltransferase activity"/>
    <property type="evidence" value="ECO:0007669"/>
    <property type="project" value="TreeGrafter"/>
</dbReference>
<gene>
    <name evidence="2" type="ORF">SAMN05661053_2918</name>
</gene>
<sequence length="267" mass="31142">MIPKKLHYIWLSNDPLPQLPQLCLNSWKRHCPDYEIVHWDMAKCQKIIDTVPFVREAVSLSKWAFASDYIRLYAVYSEGGIYLDSDVYMYQSFDPFLDNRYFTNIEFTSHFKKNKSWQYLNEDGTKKDPNQIALPGLALQAAIFGGEAGHPFLKKCMEYYENQKFILPNGELNIQNISPFVYAHTAQQFGFVYKNELQKLSEGMTIYPGDVFLPSLNESKTKPFAIHVTNGSWRPLWQRIKNFLRNAPRGTMESRLAAYENKKPIEL</sequence>
<dbReference type="Proteomes" id="UP000255423">
    <property type="component" value="Unassembled WGS sequence"/>
</dbReference>